<protein>
    <recommendedName>
        <fullName evidence="2">DUF6534 domain-containing protein</fullName>
    </recommendedName>
</protein>
<keyword evidence="1" id="KW-0472">Membrane</keyword>
<evidence type="ECO:0000313" key="4">
    <source>
        <dbReference type="Proteomes" id="UP001385951"/>
    </source>
</evidence>
<evidence type="ECO:0000259" key="2">
    <source>
        <dbReference type="Pfam" id="PF20152"/>
    </source>
</evidence>
<dbReference type="Proteomes" id="UP001385951">
    <property type="component" value="Unassembled WGS sequence"/>
</dbReference>
<dbReference type="AlphaFoldDB" id="A0AAW0FAX3"/>
<reference evidence="3 4" key="1">
    <citation type="submission" date="2022-09" db="EMBL/GenBank/DDBJ databases">
        <authorList>
            <person name="Palmer J.M."/>
        </authorList>
    </citation>
    <scope>NUCLEOTIDE SEQUENCE [LARGE SCALE GENOMIC DNA]</scope>
    <source>
        <strain evidence="3 4">DSM 7382</strain>
    </source>
</reference>
<dbReference type="InterPro" id="IPR045339">
    <property type="entry name" value="DUF6534"/>
</dbReference>
<feature type="domain" description="DUF6534" evidence="2">
    <location>
        <begin position="2"/>
        <end position="55"/>
    </location>
</feature>
<name>A0AAW0FAX3_9APHY</name>
<comment type="caution">
    <text evidence="3">The sequence shown here is derived from an EMBL/GenBank/DDBJ whole genome shotgun (WGS) entry which is preliminary data.</text>
</comment>
<feature type="transmembrane region" description="Helical" evidence="1">
    <location>
        <begin position="5"/>
        <end position="23"/>
    </location>
</feature>
<feature type="transmembrane region" description="Helical" evidence="1">
    <location>
        <begin position="29"/>
        <end position="51"/>
    </location>
</feature>
<keyword evidence="1" id="KW-0812">Transmembrane</keyword>
<keyword evidence="1" id="KW-1133">Transmembrane helix</keyword>
<organism evidence="3 4">
    <name type="scientific">Cerrena zonata</name>
    <dbReference type="NCBI Taxonomy" id="2478898"/>
    <lineage>
        <taxon>Eukaryota</taxon>
        <taxon>Fungi</taxon>
        <taxon>Dikarya</taxon>
        <taxon>Basidiomycota</taxon>
        <taxon>Agaricomycotina</taxon>
        <taxon>Agaricomycetes</taxon>
        <taxon>Polyporales</taxon>
        <taxon>Cerrenaceae</taxon>
        <taxon>Cerrena</taxon>
    </lineage>
</organism>
<evidence type="ECO:0000256" key="1">
    <source>
        <dbReference type="SAM" id="Phobius"/>
    </source>
</evidence>
<dbReference type="EMBL" id="JASBNA010000083">
    <property type="protein sequence ID" value="KAK7677728.1"/>
    <property type="molecule type" value="Genomic_DNA"/>
</dbReference>
<dbReference type="Pfam" id="PF20152">
    <property type="entry name" value="DUF6534"/>
    <property type="match status" value="1"/>
</dbReference>
<gene>
    <name evidence="3" type="ORF">QCA50_019280</name>
</gene>
<accession>A0AAW0FAX3</accession>
<keyword evidence="4" id="KW-1185">Reference proteome</keyword>
<sequence>MTLYAINTGVLTSAISLTCLILYDIMPDNFIFMGFYFVLSKLYVNSFLAALNTRRVLRGRGTDNEATTMPTFLMVGKNTKLDNDIEMLPSPSRLTPSQLEVGVEREVTISRDPLDSGKGTVSFATAASSFSDRKGPVPYDYAYSWGN</sequence>
<proteinExistence type="predicted"/>
<evidence type="ECO:0000313" key="3">
    <source>
        <dbReference type="EMBL" id="KAK7677728.1"/>
    </source>
</evidence>